<gene>
    <name evidence="1" type="ORF">METZ01_LOCUS90723</name>
</gene>
<sequence length="91" mass="10479">MPHRPPADTRSCRVTDRLFRDSNRPEPLSGVTRTGRCSAAVDLVRIHQAHRVQRGSEEKAKDYDIDQQFHLFISFSRMAREHLACFSDAIL</sequence>
<dbReference type="EMBL" id="UINC01008413">
    <property type="protein sequence ID" value="SVA37869.1"/>
    <property type="molecule type" value="Genomic_DNA"/>
</dbReference>
<evidence type="ECO:0000313" key="1">
    <source>
        <dbReference type="EMBL" id="SVA37869.1"/>
    </source>
</evidence>
<dbReference type="AlphaFoldDB" id="A0A381VBW8"/>
<protein>
    <submittedName>
        <fullName evidence="1">Uncharacterized protein</fullName>
    </submittedName>
</protein>
<organism evidence="1">
    <name type="scientific">marine metagenome</name>
    <dbReference type="NCBI Taxonomy" id="408172"/>
    <lineage>
        <taxon>unclassified sequences</taxon>
        <taxon>metagenomes</taxon>
        <taxon>ecological metagenomes</taxon>
    </lineage>
</organism>
<accession>A0A381VBW8</accession>
<proteinExistence type="predicted"/>
<reference evidence="1" key="1">
    <citation type="submission" date="2018-05" db="EMBL/GenBank/DDBJ databases">
        <authorList>
            <person name="Lanie J.A."/>
            <person name="Ng W.-L."/>
            <person name="Kazmierczak K.M."/>
            <person name="Andrzejewski T.M."/>
            <person name="Davidsen T.M."/>
            <person name="Wayne K.J."/>
            <person name="Tettelin H."/>
            <person name="Glass J.I."/>
            <person name="Rusch D."/>
            <person name="Podicherti R."/>
            <person name="Tsui H.-C.T."/>
            <person name="Winkler M.E."/>
        </authorList>
    </citation>
    <scope>NUCLEOTIDE SEQUENCE</scope>
</reference>
<feature type="non-terminal residue" evidence="1">
    <location>
        <position position="91"/>
    </location>
</feature>
<name>A0A381VBW8_9ZZZZ</name>